<feature type="domain" description="Nudix hydrolase" evidence="1">
    <location>
        <begin position="116"/>
        <end position="269"/>
    </location>
</feature>
<dbReference type="PROSITE" id="PS51462">
    <property type="entry name" value="NUDIX"/>
    <property type="match status" value="1"/>
</dbReference>
<dbReference type="GeneID" id="115879116"/>
<dbReference type="AlphaFoldDB" id="A0A6J2XK06"/>
<dbReference type="InterPro" id="IPR039989">
    <property type="entry name" value="NUDT9"/>
</dbReference>
<reference evidence="3" key="1">
    <citation type="submission" date="2025-08" db="UniProtKB">
        <authorList>
            <consortium name="RefSeq"/>
        </authorList>
    </citation>
    <scope>IDENTIFICATION</scope>
    <source>
        <tissue evidence="3">Gonads</tissue>
    </source>
</reference>
<dbReference type="OrthoDB" id="9972248at2759"/>
<name>A0A6J2XK06_SITOR</name>
<dbReference type="Gene3D" id="3.90.79.10">
    <property type="entry name" value="Nucleoside Triphosphate Pyrophosphohydrolase"/>
    <property type="match status" value="1"/>
</dbReference>
<dbReference type="Pfam" id="PF25969">
    <property type="entry name" value="NUDT9_N"/>
    <property type="match status" value="1"/>
</dbReference>
<dbReference type="FunCoup" id="A0A6J2XK06">
    <property type="interactions" value="1353"/>
</dbReference>
<dbReference type="CDD" id="cd03670">
    <property type="entry name" value="NUDIX_ADPRase_Nudt9"/>
    <property type="match status" value="1"/>
</dbReference>
<dbReference type="InParanoid" id="A0A6J2XK06"/>
<dbReference type="PANTHER" id="PTHR13030:SF8">
    <property type="entry name" value="ADP-RIBOSE PYROPHOSPHATASE, MITOCHONDRIAL"/>
    <property type="match status" value="1"/>
</dbReference>
<dbReference type="GO" id="GO:0047631">
    <property type="term" value="F:ADP-ribose diphosphatase activity"/>
    <property type="evidence" value="ECO:0007669"/>
    <property type="project" value="InterPro"/>
</dbReference>
<dbReference type="InterPro" id="IPR000086">
    <property type="entry name" value="NUDIX_hydrolase_dom"/>
</dbReference>
<dbReference type="Pfam" id="PF00293">
    <property type="entry name" value="NUDIX"/>
    <property type="match status" value="1"/>
</dbReference>
<proteinExistence type="predicted"/>
<dbReference type="FunFam" id="3.90.79.10:FF:000021">
    <property type="entry name" value="ADP-ribose pyrophosphatase, mitochondrial isoform X1"/>
    <property type="match status" value="1"/>
</dbReference>
<dbReference type="Proteomes" id="UP000504635">
    <property type="component" value="Unplaced"/>
</dbReference>
<evidence type="ECO:0000313" key="3">
    <source>
        <dbReference type="RefSeq" id="XP_030751627.1"/>
    </source>
</evidence>
<accession>A0A6J2XK06</accession>
<organism evidence="2 3">
    <name type="scientific">Sitophilus oryzae</name>
    <name type="common">Rice weevil</name>
    <name type="synonym">Curculio oryzae</name>
    <dbReference type="NCBI Taxonomy" id="7048"/>
    <lineage>
        <taxon>Eukaryota</taxon>
        <taxon>Metazoa</taxon>
        <taxon>Ecdysozoa</taxon>
        <taxon>Arthropoda</taxon>
        <taxon>Hexapoda</taxon>
        <taxon>Insecta</taxon>
        <taxon>Pterygota</taxon>
        <taxon>Neoptera</taxon>
        <taxon>Endopterygota</taxon>
        <taxon>Coleoptera</taxon>
        <taxon>Polyphaga</taxon>
        <taxon>Cucujiformia</taxon>
        <taxon>Curculionidae</taxon>
        <taxon>Dryophthorinae</taxon>
        <taxon>Sitophilus</taxon>
    </lineage>
</organism>
<evidence type="ECO:0000259" key="1">
    <source>
        <dbReference type="PROSITE" id="PS51462"/>
    </source>
</evidence>
<dbReference type="KEGG" id="soy:115879116"/>
<sequence>MHCKCRAATYPFSEIKRLIFPDNLVPWFVNFADYKPLDYDSKSLTNKAWADPPIGPSFNPKWNELDNNINRKSHMGNYEIKDGRPLNPKGRTGLRGRGVLGRWGPNHAADPIVTRWKMDGNKQVLSSTNKPILQFCAIQRKDCGQWAIPGGMVDPGENISQTLKREFMEEALNSLECSEEEKKQNEEMLKAFFSKGTEIYKGYVDDPRNTDNAWIETVAVNFHDENSSLVGKFPLKAGDDAANVRWMDISGDLNLYACHLDFIKIVTVKLGANW</sequence>
<dbReference type="PANTHER" id="PTHR13030">
    <property type="entry name" value="NUDIX HYDROLASE"/>
    <property type="match status" value="1"/>
</dbReference>
<dbReference type="SUPFAM" id="SSF55811">
    <property type="entry name" value="Nudix"/>
    <property type="match status" value="1"/>
</dbReference>
<dbReference type="InterPro" id="IPR015797">
    <property type="entry name" value="NUDIX_hydrolase-like_dom_sf"/>
</dbReference>
<protein>
    <submittedName>
        <fullName evidence="3">ADP-ribose pyrophosphatase, mitochondrial</fullName>
    </submittedName>
</protein>
<dbReference type="RefSeq" id="XP_030751627.1">
    <property type="nucleotide sequence ID" value="XM_030895767.1"/>
</dbReference>
<evidence type="ECO:0000313" key="2">
    <source>
        <dbReference type="Proteomes" id="UP000504635"/>
    </source>
</evidence>
<keyword evidence="2" id="KW-1185">Reference proteome</keyword>
<gene>
    <name evidence="3" type="primary">LOC115879116</name>
</gene>